<accession>G0RY76</accession>
<dbReference type="GeneID" id="18254608"/>
<dbReference type="EMBL" id="GL988032">
    <property type="protein sequence ID" value="EGS23862.1"/>
    <property type="molecule type" value="Genomic_DNA"/>
</dbReference>
<keyword evidence="1" id="KW-1133">Transmembrane helix</keyword>
<evidence type="ECO:0000256" key="1">
    <source>
        <dbReference type="SAM" id="Phobius"/>
    </source>
</evidence>
<organism evidence="3">
    <name type="scientific">Chaetomium thermophilum (strain DSM 1495 / CBS 144.50 / IMI 039719)</name>
    <name type="common">Thermochaetoides thermophila</name>
    <dbReference type="NCBI Taxonomy" id="759272"/>
    <lineage>
        <taxon>Eukaryota</taxon>
        <taxon>Fungi</taxon>
        <taxon>Dikarya</taxon>
        <taxon>Ascomycota</taxon>
        <taxon>Pezizomycotina</taxon>
        <taxon>Sordariomycetes</taxon>
        <taxon>Sordariomycetidae</taxon>
        <taxon>Sordariales</taxon>
        <taxon>Chaetomiaceae</taxon>
        <taxon>Thermochaetoides</taxon>
    </lineage>
</organism>
<dbReference type="OrthoDB" id="3943049at2759"/>
<keyword evidence="3" id="KW-1185">Reference proteome</keyword>
<dbReference type="HOGENOM" id="CLU_182417_0_0_1"/>
<protein>
    <submittedName>
        <fullName evidence="2">Uncharacterized protein</fullName>
    </submittedName>
</protein>
<evidence type="ECO:0000313" key="3">
    <source>
        <dbReference type="Proteomes" id="UP000008066"/>
    </source>
</evidence>
<feature type="transmembrane region" description="Helical" evidence="1">
    <location>
        <begin position="32"/>
        <end position="54"/>
    </location>
</feature>
<reference evidence="2 3" key="1">
    <citation type="journal article" date="2011" name="Cell">
        <title>Insight into structure and assembly of the nuclear pore complex by utilizing the genome of a eukaryotic thermophile.</title>
        <authorList>
            <person name="Amlacher S."/>
            <person name="Sarges P."/>
            <person name="Flemming D."/>
            <person name="van Noort V."/>
            <person name="Kunze R."/>
            <person name="Devos D.P."/>
            <person name="Arumugam M."/>
            <person name="Bork P."/>
            <person name="Hurt E."/>
        </authorList>
    </citation>
    <scope>NUCLEOTIDE SEQUENCE [LARGE SCALE GENOMIC DNA]</scope>
    <source>
        <strain evidence="3">DSM 1495 / CBS 144.50 / IMI 039719</strain>
    </source>
</reference>
<proteinExistence type="predicted"/>
<gene>
    <name evidence="2" type="ORF">CTHT_0005700</name>
</gene>
<dbReference type="Proteomes" id="UP000008066">
    <property type="component" value="Unassembled WGS sequence"/>
</dbReference>
<keyword evidence="1" id="KW-0472">Membrane</keyword>
<dbReference type="OMA" id="WYIHFAT"/>
<dbReference type="RefSeq" id="XP_006691104.1">
    <property type="nucleotide sequence ID" value="XM_006691041.1"/>
</dbReference>
<name>G0RY76_CHATD</name>
<evidence type="ECO:0000313" key="2">
    <source>
        <dbReference type="EMBL" id="EGS23862.1"/>
    </source>
</evidence>
<keyword evidence="1" id="KW-0812">Transmembrane</keyword>
<dbReference type="eggNOG" id="ENOG502T4AX">
    <property type="taxonomic scope" value="Eukaryota"/>
</dbReference>
<dbReference type="AlphaFoldDB" id="G0RY76"/>
<sequence length="79" mass="8926">MASPSPSPGPFNWFLAIGATPEAVATLNDQPILFTILIIVLIAMILQCVLLWYIHYATMKPEQREAKKKKKEVKQSEKK</sequence>
<dbReference type="KEGG" id="cthr:CTHT_0005700"/>